<dbReference type="Proteomes" id="UP001652680">
    <property type="component" value="Unassembled WGS sequence"/>
</dbReference>
<evidence type="ECO:0000313" key="1">
    <source>
        <dbReference type="EnsemblMetazoa" id="XP_016983818.2"/>
    </source>
</evidence>
<dbReference type="PANTHER" id="PTHR11008:SF32">
    <property type="entry name" value="CIRCADIAN CLOCK-CONTROLLED PROTEIN DAYWAKE-RELATED"/>
    <property type="match status" value="1"/>
</dbReference>
<dbReference type="InterPro" id="IPR038606">
    <property type="entry name" value="To_sf"/>
</dbReference>
<reference evidence="1" key="2">
    <citation type="submission" date="2025-05" db="UniProtKB">
        <authorList>
            <consortium name="EnsemblMetazoa"/>
        </authorList>
    </citation>
    <scope>IDENTIFICATION</scope>
</reference>
<dbReference type="GeneID" id="108047913"/>
<reference evidence="2" key="1">
    <citation type="journal article" date="2021" name="Elife">
        <title>Highly contiguous assemblies of 101 drosophilid genomes.</title>
        <authorList>
            <person name="Kim B.Y."/>
            <person name="Wang J.R."/>
            <person name="Miller D.E."/>
            <person name="Barmina O."/>
            <person name="Delaney E."/>
            <person name="Thompson A."/>
            <person name="Comeault A.A."/>
            <person name="Peede D."/>
            <person name="D'Agostino E.R."/>
            <person name="Pelaez J."/>
            <person name="Aguilar J.M."/>
            <person name="Haji D."/>
            <person name="Matsunaga T."/>
            <person name="Armstrong E.E."/>
            <person name="Zych M."/>
            <person name="Ogawa Y."/>
            <person name="Stamenkovic-Radak M."/>
            <person name="Jelic M."/>
            <person name="Veselinovic M.S."/>
            <person name="Tanaskovic M."/>
            <person name="Eric P."/>
            <person name="Gao J.J."/>
            <person name="Katoh T.K."/>
            <person name="Toda M.J."/>
            <person name="Watabe H."/>
            <person name="Watada M."/>
            <person name="Davis J.S."/>
            <person name="Moyle L.C."/>
            <person name="Manoli G."/>
            <person name="Bertolini E."/>
            <person name="Kostal V."/>
            <person name="Hawley R.S."/>
            <person name="Takahashi A."/>
            <person name="Jones C.D."/>
            <person name="Price D.K."/>
            <person name="Whiteman N."/>
            <person name="Kopp A."/>
            <person name="Matute D.R."/>
            <person name="Petrov D.A."/>
        </authorList>
    </citation>
    <scope>NUCLEOTIDE SEQUENCE [LARGE SCALE GENOMIC DNA]</scope>
</reference>
<evidence type="ECO:0008006" key="3">
    <source>
        <dbReference type="Google" id="ProtNLM"/>
    </source>
</evidence>
<dbReference type="Pfam" id="PF06585">
    <property type="entry name" value="JHBP"/>
    <property type="match status" value="1"/>
</dbReference>
<dbReference type="SMART" id="SM00700">
    <property type="entry name" value="JHBP"/>
    <property type="match status" value="1"/>
</dbReference>
<dbReference type="PANTHER" id="PTHR11008">
    <property type="entry name" value="PROTEIN TAKEOUT-LIKE PROTEIN"/>
    <property type="match status" value="1"/>
</dbReference>
<keyword evidence="2" id="KW-1185">Reference proteome</keyword>
<protein>
    <recommendedName>
        <fullName evidence="3">Protein takeout</fullName>
    </recommendedName>
</protein>
<proteinExistence type="predicted"/>
<evidence type="ECO:0000313" key="2">
    <source>
        <dbReference type="Proteomes" id="UP001652680"/>
    </source>
</evidence>
<accession>A0ABM5HQC8</accession>
<name>A0ABM5HQC8_DRORH</name>
<dbReference type="InterPro" id="IPR010562">
    <property type="entry name" value="Haemolymph_juvenile_hormone-bd"/>
</dbReference>
<sequence length="286" mass="32905">MGVILVLSCKFICQLTVDANTSLHSEFLICGSEMWACFITIIGLLQLVAILRCEALDISKLIKRCHYGDSKCIIQSMNQVIKSFPKGIPVLGTKPIDIVDKADFKIWNNVDIGPVWLKFRLFDQLNYGFENTTITEVKGFDRDPTSTSLEIHGKIPSLVHKGKYVVNGKLLLMEANSKGESVSDLQNFKFFLKLKVTIEYRNNKRYLKVYELVPRLKLDRWIIRLDDFLPENSDLTKAVNQVINKNWVEFWNELEPSILDIFQSVFTNLIEDVFQKVACDDLFLNK</sequence>
<dbReference type="EnsemblMetazoa" id="XM_017128329.2">
    <property type="protein sequence ID" value="XP_016983818.2"/>
    <property type="gene ID" value="LOC108047913"/>
</dbReference>
<organism evidence="1 2">
    <name type="scientific">Drosophila rhopaloa</name>
    <name type="common">Fruit fly</name>
    <dbReference type="NCBI Taxonomy" id="1041015"/>
    <lineage>
        <taxon>Eukaryota</taxon>
        <taxon>Metazoa</taxon>
        <taxon>Ecdysozoa</taxon>
        <taxon>Arthropoda</taxon>
        <taxon>Hexapoda</taxon>
        <taxon>Insecta</taxon>
        <taxon>Pterygota</taxon>
        <taxon>Neoptera</taxon>
        <taxon>Endopterygota</taxon>
        <taxon>Diptera</taxon>
        <taxon>Brachycera</taxon>
        <taxon>Muscomorpha</taxon>
        <taxon>Ephydroidea</taxon>
        <taxon>Drosophilidae</taxon>
        <taxon>Drosophila</taxon>
        <taxon>Sophophora</taxon>
    </lineage>
</organism>
<dbReference type="Gene3D" id="3.15.10.30">
    <property type="entry name" value="Haemolymph juvenile hormone binding protein"/>
    <property type="match status" value="1"/>
</dbReference>
<dbReference type="RefSeq" id="XP_016983818.2">
    <property type="nucleotide sequence ID" value="XM_017128329.2"/>
</dbReference>